<name>A0ACB7WP36_DIOAL</name>
<gene>
    <name evidence="1" type="ORF">IHE45_02G037600</name>
</gene>
<organism evidence="1 2">
    <name type="scientific">Dioscorea alata</name>
    <name type="common">Purple yam</name>
    <dbReference type="NCBI Taxonomy" id="55571"/>
    <lineage>
        <taxon>Eukaryota</taxon>
        <taxon>Viridiplantae</taxon>
        <taxon>Streptophyta</taxon>
        <taxon>Embryophyta</taxon>
        <taxon>Tracheophyta</taxon>
        <taxon>Spermatophyta</taxon>
        <taxon>Magnoliopsida</taxon>
        <taxon>Liliopsida</taxon>
        <taxon>Dioscoreales</taxon>
        <taxon>Dioscoreaceae</taxon>
        <taxon>Dioscorea</taxon>
    </lineage>
</organism>
<accession>A0ACB7WP36</accession>
<evidence type="ECO:0000313" key="2">
    <source>
        <dbReference type="Proteomes" id="UP000827976"/>
    </source>
</evidence>
<keyword evidence="2" id="KW-1185">Reference proteome</keyword>
<protein>
    <submittedName>
        <fullName evidence="1">Amino-acid N-acetyltransferase protein</fullName>
        <ecNumber evidence="1">2.3.1.1</ecNumber>
    </submittedName>
</protein>
<dbReference type="EMBL" id="CM037012">
    <property type="protein sequence ID" value="KAH7690286.1"/>
    <property type="molecule type" value="Genomic_DNA"/>
</dbReference>
<evidence type="ECO:0000313" key="1">
    <source>
        <dbReference type="EMBL" id="KAH7690286.1"/>
    </source>
</evidence>
<reference evidence="2" key="1">
    <citation type="journal article" date="2022" name="Nat. Commun.">
        <title>Chromosome evolution and the genetic basis of agronomically important traits in greater yam.</title>
        <authorList>
            <person name="Bredeson J.V."/>
            <person name="Lyons J.B."/>
            <person name="Oniyinde I.O."/>
            <person name="Okereke N.R."/>
            <person name="Kolade O."/>
            <person name="Nnabue I."/>
            <person name="Nwadili C.O."/>
            <person name="Hribova E."/>
            <person name="Parker M."/>
            <person name="Nwogha J."/>
            <person name="Shu S."/>
            <person name="Carlson J."/>
            <person name="Kariba R."/>
            <person name="Muthemba S."/>
            <person name="Knop K."/>
            <person name="Barton G.J."/>
            <person name="Sherwood A.V."/>
            <person name="Lopez-Montes A."/>
            <person name="Asiedu R."/>
            <person name="Jamnadass R."/>
            <person name="Muchugi A."/>
            <person name="Goodstein D."/>
            <person name="Egesi C.N."/>
            <person name="Featherston J."/>
            <person name="Asfaw A."/>
            <person name="Simpson G.G."/>
            <person name="Dolezel J."/>
            <person name="Hendre P.S."/>
            <person name="Van Deynze A."/>
            <person name="Kumar P.L."/>
            <person name="Obidiegwu J.E."/>
            <person name="Bhattacharjee R."/>
            <person name="Rokhsar D.S."/>
        </authorList>
    </citation>
    <scope>NUCLEOTIDE SEQUENCE [LARGE SCALE GENOMIC DNA]</scope>
    <source>
        <strain evidence="2">cv. TDa95/00328</strain>
    </source>
</reference>
<proteinExistence type="predicted"/>
<comment type="caution">
    <text evidence="1">The sequence shown here is derived from an EMBL/GenBank/DDBJ whole genome shotgun (WGS) entry which is preliminary data.</text>
</comment>
<dbReference type="Proteomes" id="UP000827976">
    <property type="component" value="Chromosome 2"/>
</dbReference>
<keyword evidence="1" id="KW-0808">Transferase</keyword>
<dbReference type="EC" id="2.3.1.1" evidence="1"/>
<keyword evidence="1" id="KW-0012">Acyltransferase</keyword>
<sequence>MASWMPPCLSRPRSLRIRGLSIGCVLDDAVWEIVSSGDSFSEKELFVSWFWQAWPYIRGHRGSIFVVVISGEIVDSPHLDSILQLLQTLDSFIVVERDGSIIACTALFPYVKEKCGEVAAIVVSPECRGNGQGDKLLDYVEKKASSHGLEKLFLLTTRTADWFVRRGFKECSVEDIPKERRDRINFSRGSKYYVKQLQ</sequence>